<dbReference type="AlphaFoldDB" id="A0A6A6Y741"/>
<dbReference type="InterPro" id="IPR011006">
    <property type="entry name" value="CheY-like_superfamily"/>
</dbReference>
<dbReference type="Pfam" id="PF00512">
    <property type="entry name" value="HisKA"/>
    <property type="match status" value="1"/>
</dbReference>
<evidence type="ECO:0000313" key="8">
    <source>
        <dbReference type="RefSeq" id="XP_033571307.1"/>
    </source>
</evidence>
<feature type="modified residue" description="4-aspartylphosphate" evidence="2">
    <location>
        <position position="1082"/>
    </location>
</feature>
<dbReference type="Gene3D" id="3.30.565.10">
    <property type="entry name" value="Histidine kinase-like ATPase, C-terminal domain"/>
    <property type="match status" value="1"/>
</dbReference>
<dbReference type="Pfam" id="PF08447">
    <property type="entry name" value="PAS_3"/>
    <property type="match status" value="1"/>
</dbReference>
<dbReference type="InterPro" id="IPR001789">
    <property type="entry name" value="Sig_transdc_resp-reg_receiver"/>
</dbReference>
<dbReference type="Gene3D" id="1.10.287.130">
    <property type="match status" value="1"/>
</dbReference>
<sequence>MGFLMRGQPMASMEAPDDLQLLTTFLDHDERPTVVVTRSLEQAGGVVCPAIAYYNEAFRSYSSIDSSEDINTATLDSGLRELATDPATWDSIKEGVTSEILFDGNAWTRRIIGQRWGIICLKRTSNGHIVHSVTEDGGFARPPKRRRLSSNSHIAALTSHRHLHELPGPDYLPSPESTTEPSDAPAPALLDWTRSSHDGLSDYIRMLQKHDWSKTCLGPMESWSQELRANMFLIMNSPEQRVLLWGPDLALIYNEACSYGMGKKHPSALGLSGAVGFAEGWPPLLRNIKEVMQTGRIKQVNDHYLPIGRSGLSPEETYFSYTLLPLIDENGNAIGVLKELTETTRRIISERRQATVKKAEQMAVARNITEFWSKVRHILDSNAQDFPFALLYSFTEKTTLVDGNSSKKVSKYCTLEGAVGITTDHDVASPRIEVRKEGQGLESDFERALLTGSPVLLRKSDGSLPDSLAIRILGRGLGGTCTSALVYPIRRLDGTGAIGFLLLGLNSQRPFDDDYSVFISMVIDHLVRAAASIIVPEEQKTLLRRTEIAESKERTFTRLAEIAPIGIAQFTPECTSIWRNDAYDYLSGMTGRRMSEAYDGWDAPIHPDDRPKSYATFQTLLEKPRSITLELRVHRTEADGNGLDQWRWLLWHGSSEANEHGNLAVITSFITDISDQKRVEKLQTQRLEDLLETKRQSENFIDMTCHEMRNPLSAMIQSADGIISAFDTSNTSTPTSTQSAVIEAAQTIILCAQHQKRIVDDILTLSKLDSNLLLICPDRVHPISLVENIIQMYRADLHSVDVTASLSINQSFKDLAIGKVLLDPARLSQVLINLLTNAIKFTSNATERKITINIGASLTQPTSGPTDVSYIPRVAHRLCSHPEGGDWGTGDEVFLQFDVVDTGRGLTPEEMKLLFLRFSQASPKTYAQYGGSGLGLFISRELTELQGGQIGVNSVSGQGSTFTFYIKARRYVPPTMTLPKFSDSLRDSELAASDNLPATPPILSALNNRTGSVLFNILLVEDNVINQKVLAQYLIREGCKVHVANHGAEALDFLARTSYITSSSNQASQHPQPLPLDIILMDLEMPYMDGLTCVRRIREMQREGTINAHIPVIAITANARKEQIANALEHGMDDVVTKPFRIPELIPKIADLVRRINAT</sequence>
<reference evidence="8" key="3">
    <citation type="submission" date="2025-04" db="UniProtKB">
        <authorList>
            <consortium name="RefSeq"/>
        </authorList>
    </citation>
    <scope>IDENTIFICATION</scope>
    <source>
        <strain evidence="8">CBS 304.34</strain>
    </source>
</reference>
<dbReference type="Gene3D" id="3.30.450.20">
    <property type="entry name" value="PAS domain"/>
    <property type="match status" value="2"/>
</dbReference>
<dbReference type="CDD" id="cd00130">
    <property type="entry name" value="PAS"/>
    <property type="match status" value="1"/>
</dbReference>
<dbReference type="InterPro" id="IPR004358">
    <property type="entry name" value="Sig_transdc_His_kin-like_C"/>
</dbReference>
<dbReference type="PANTHER" id="PTHR43719">
    <property type="entry name" value="TWO-COMPONENT HISTIDINE KINASE"/>
    <property type="match status" value="1"/>
</dbReference>
<dbReference type="Pfam" id="PF02518">
    <property type="entry name" value="HATPase_c"/>
    <property type="match status" value="1"/>
</dbReference>
<dbReference type="InterPro" id="IPR003594">
    <property type="entry name" value="HATPase_dom"/>
</dbReference>
<dbReference type="PROSITE" id="PS50110">
    <property type="entry name" value="RESPONSE_REGULATORY"/>
    <property type="match status" value="1"/>
</dbReference>
<dbReference type="GeneID" id="54463316"/>
<name>A0A6A6Y741_9PEZI</name>
<evidence type="ECO:0000259" key="5">
    <source>
        <dbReference type="PROSITE" id="PS50110"/>
    </source>
</evidence>
<evidence type="ECO:0008006" key="9">
    <source>
        <dbReference type="Google" id="ProtNLM"/>
    </source>
</evidence>
<protein>
    <recommendedName>
        <fullName evidence="9">Aerobic respiration control sensor protein arcB</fullName>
    </recommendedName>
</protein>
<dbReference type="CDD" id="cd17546">
    <property type="entry name" value="REC_hyHK_CKI1_RcsC-like"/>
    <property type="match status" value="1"/>
</dbReference>
<dbReference type="SUPFAM" id="SSF47384">
    <property type="entry name" value="Homodimeric domain of signal transducing histidine kinase"/>
    <property type="match status" value="1"/>
</dbReference>
<dbReference type="SMART" id="SM00387">
    <property type="entry name" value="HATPase_c"/>
    <property type="match status" value="1"/>
</dbReference>
<dbReference type="Pfam" id="PF26131">
    <property type="entry name" value="PAS-like"/>
    <property type="match status" value="1"/>
</dbReference>
<dbReference type="PRINTS" id="PR00344">
    <property type="entry name" value="BCTRLSENSOR"/>
</dbReference>
<dbReference type="SMART" id="SM00448">
    <property type="entry name" value="REC"/>
    <property type="match status" value="1"/>
</dbReference>
<dbReference type="InterPro" id="IPR000014">
    <property type="entry name" value="PAS"/>
</dbReference>
<dbReference type="RefSeq" id="XP_033571307.1">
    <property type="nucleotide sequence ID" value="XM_033722423.1"/>
</dbReference>
<dbReference type="InterPro" id="IPR036097">
    <property type="entry name" value="HisK_dim/P_sf"/>
</dbReference>
<dbReference type="InterPro" id="IPR058846">
    <property type="entry name" value="PAS-like"/>
</dbReference>
<gene>
    <name evidence="6 8" type="ORF">BDZ99DRAFT_481475</name>
</gene>
<dbReference type="Proteomes" id="UP000504636">
    <property type="component" value="Unplaced"/>
</dbReference>
<dbReference type="InterPro" id="IPR003661">
    <property type="entry name" value="HisK_dim/P_dom"/>
</dbReference>
<dbReference type="OrthoDB" id="60033at2759"/>
<dbReference type="SUPFAM" id="SSF52172">
    <property type="entry name" value="CheY-like"/>
    <property type="match status" value="1"/>
</dbReference>
<dbReference type="PANTHER" id="PTHR43719:SF30">
    <property type="entry name" value="TWO-COMPONENT SYSTEM RESPONSE REGULATOR"/>
    <property type="match status" value="1"/>
</dbReference>
<evidence type="ECO:0000256" key="1">
    <source>
        <dbReference type="ARBA" id="ARBA00022553"/>
    </source>
</evidence>
<reference evidence="8" key="2">
    <citation type="submission" date="2020-04" db="EMBL/GenBank/DDBJ databases">
        <authorList>
            <consortium name="NCBI Genome Project"/>
        </authorList>
    </citation>
    <scope>NUCLEOTIDE SEQUENCE</scope>
    <source>
        <strain evidence="8">CBS 304.34</strain>
    </source>
</reference>
<evidence type="ECO:0000256" key="2">
    <source>
        <dbReference type="PROSITE-ProRule" id="PRU00169"/>
    </source>
</evidence>
<evidence type="ECO:0000259" key="4">
    <source>
        <dbReference type="PROSITE" id="PS50109"/>
    </source>
</evidence>
<dbReference type="GO" id="GO:0000155">
    <property type="term" value="F:phosphorelay sensor kinase activity"/>
    <property type="evidence" value="ECO:0007669"/>
    <property type="project" value="InterPro"/>
</dbReference>
<evidence type="ECO:0000313" key="6">
    <source>
        <dbReference type="EMBL" id="KAF2804343.1"/>
    </source>
</evidence>
<dbReference type="Gene3D" id="3.40.50.2300">
    <property type="match status" value="1"/>
</dbReference>
<dbReference type="SMART" id="SM00388">
    <property type="entry name" value="HisKA"/>
    <property type="match status" value="1"/>
</dbReference>
<keyword evidence="1 2" id="KW-0597">Phosphoprotein</keyword>
<dbReference type="CDD" id="cd00082">
    <property type="entry name" value="HisKA"/>
    <property type="match status" value="1"/>
</dbReference>
<proteinExistence type="predicted"/>
<feature type="domain" description="Response regulatory" evidence="5">
    <location>
        <begin position="1016"/>
        <end position="1153"/>
    </location>
</feature>
<dbReference type="InterPro" id="IPR035965">
    <property type="entry name" value="PAS-like_dom_sf"/>
</dbReference>
<dbReference type="PROSITE" id="PS50109">
    <property type="entry name" value="HIS_KIN"/>
    <property type="match status" value="1"/>
</dbReference>
<reference evidence="6 8" key="1">
    <citation type="journal article" date="2020" name="Stud. Mycol.">
        <title>101 Dothideomycetes genomes: a test case for predicting lifestyles and emergence of pathogens.</title>
        <authorList>
            <person name="Haridas S."/>
            <person name="Albert R."/>
            <person name="Binder M."/>
            <person name="Bloem J."/>
            <person name="Labutti K."/>
            <person name="Salamov A."/>
            <person name="Andreopoulos B."/>
            <person name="Baker S."/>
            <person name="Barry K."/>
            <person name="Bills G."/>
            <person name="Bluhm B."/>
            <person name="Cannon C."/>
            <person name="Castanera R."/>
            <person name="Culley D."/>
            <person name="Daum C."/>
            <person name="Ezra D."/>
            <person name="Gonzalez J."/>
            <person name="Henrissat B."/>
            <person name="Kuo A."/>
            <person name="Liang C."/>
            <person name="Lipzen A."/>
            <person name="Lutzoni F."/>
            <person name="Magnuson J."/>
            <person name="Mondo S."/>
            <person name="Nolan M."/>
            <person name="Ohm R."/>
            <person name="Pangilinan J."/>
            <person name="Park H.-J."/>
            <person name="Ramirez L."/>
            <person name="Alfaro M."/>
            <person name="Sun H."/>
            <person name="Tritt A."/>
            <person name="Yoshinaga Y."/>
            <person name="Zwiers L.-H."/>
            <person name="Turgeon B."/>
            <person name="Goodwin S."/>
            <person name="Spatafora J."/>
            <person name="Crous P."/>
            <person name="Grigoriev I."/>
        </authorList>
    </citation>
    <scope>NUCLEOTIDE SEQUENCE</scope>
    <source>
        <strain evidence="6 8">CBS 304.34</strain>
    </source>
</reference>
<feature type="region of interest" description="Disordered" evidence="3">
    <location>
        <begin position="164"/>
        <end position="187"/>
    </location>
</feature>
<feature type="domain" description="Histidine kinase" evidence="4">
    <location>
        <begin position="703"/>
        <end position="970"/>
    </location>
</feature>
<dbReference type="SUPFAM" id="SSF55874">
    <property type="entry name" value="ATPase domain of HSP90 chaperone/DNA topoisomerase II/histidine kinase"/>
    <property type="match status" value="1"/>
</dbReference>
<keyword evidence="7" id="KW-1185">Reference proteome</keyword>
<accession>A0A6A6Y741</accession>
<evidence type="ECO:0000313" key="7">
    <source>
        <dbReference type="Proteomes" id="UP000504636"/>
    </source>
</evidence>
<dbReference type="InterPro" id="IPR013655">
    <property type="entry name" value="PAS_fold_3"/>
</dbReference>
<dbReference type="SUPFAM" id="SSF55785">
    <property type="entry name" value="PYP-like sensor domain (PAS domain)"/>
    <property type="match status" value="1"/>
</dbReference>
<organism evidence="6">
    <name type="scientific">Mytilinidion resinicola</name>
    <dbReference type="NCBI Taxonomy" id="574789"/>
    <lineage>
        <taxon>Eukaryota</taxon>
        <taxon>Fungi</taxon>
        <taxon>Dikarya</taxon>
        <taxon>Ascomycota</taxon>
        <taxon>Pezizomycotina</taxon>
        <taxon>Dothideomycetes</taxon>
        <taxon>Pleosporomycetidae</taxon>
        <taxon>Mytilinidiales</taxon>
        <taxon>Mytilinidiaceae</taxon>
        <taxon>Mytilinidion</taxon>
    </lineage>
</organism>
<dbReference type="InterPro" id="IPR050956">
    <property type="entry name" value="2C_system_His_kinase"/>
</dbReference>
<evidence type="ECO:0000256" key="3">
    <source>
        <dbReference type="SAM" id="MobiDB-lite"/>
    </source>
</evidence>
<dbReference type="InterPro" id="IPR005467">
    <property type="entry name" value="His_kinase_dom"/>
</dbReference>
<dbReference type="EMBL" id="MU003714">
    <property type="protein sequence ID" value="KAF2804343.1"/>
    <property type="molecule type" value="Genomic_DNA"/>
</dbReference>
<dbReference type="Pfam" id="PF00072">
    <property type="entry name" value="Response_reg"/>
    <property type="match status" value="1"/>
</dbReference>
<dbReference type="InterPro" id="IPR036890">
    <property type="entry name" value="HATPase_C_sf"/>
</dbReference>